<keyword evidence="4" id="KW-1185">Reference proteome</keyword>
<dbReference type="Pfam" id="PF13174">
    <property type="entry name" value="TPR_6"/>
    <property type="match status" value="1"/>
</dbReference>
<keyword evidence="1" id="KW-0732">Signal</keyword>
<keyword evidence="1" id="KW-0132">Cell division</keyword>
<feature type="region of interest" description="Disordered" evidence="2">
    <location>
        <begin position="81"/>
        <end position="101"/>
    </location>
</feature>
<dbReference type="SUPFAM" id="SSF48452">
    <property type="entry name" value="TPR-like"/>
    <property type="match status" value="1"/>
</dbReference>
<dbReference type="InterPro" id="IPR011990">
    <property type="entry name" value="TPR-like_helical_dom_sf"/>
</dbReference>
<dbReference type="OrthoDB" id="7185608at2"/>
<keyword evidence="1" id="KW-0175">Coiled coil</keyword>
<dbReference type="Pfam" id="PF13432">
    <property type="entry name" value="TPR_16"/>
    <property type="match status" value="1"/>
</dbReference>
<dbReference type="RefSeq" id="WP_145729542.1">
    <property type="nucleotide sequence ID" value="NZ_VITR01000002.1"/>
</dbReference>
<comment type="function">
    <text evidence="1">Mediates coordination of peptidoglycan synthesis and outer membrane constriction during cell division.</text>
</comment>
<dbReference type="InterPro" id="IPR019734">
    <property type="entry name" value="TPR_rpt"/>
</dbReference>
<dbReference type="InterPro" id="IPR034706">
    <property type="entry name" value="CpoB"/>
</dbReference>
<sequence>MTPSLSSPLSPRTHNRAGAWWRGALSHRAARWAALCGMAAAVVVPLLAPVPAQAQSRDMQDLLNRLSRLETDVQTLSRDVYRNGVKPSGPMNGAPGGNGPSAAAEIEVLKLQMETQTQQQTGKYEELAYQVSQIKERLDKLSADIDLRLQKLEDKAGIGLGASVGGAGGGDAGAPPTDLKGGGKPPLPSTDTGPVPPPGGNKGAANSAAGADSAGTLPAGPVQDQYDYAFNLLRQGDAPNAEKAFSQFLKQNPDSPLASNAQYWLGETFYMRGNYKAAAVAFGDGYKKYPKSNKGADYLLKLALSLDGLGDKTSACVVLKQLDADKDAAPTLKRRGEDQKSRLGCK</sequence>
<organism evidence="3 4">
    <name type="scientific">Nitrospirillum amazonense</name>
    <dbReference type="NCBI Taxonomy" id="28077"/>
    <lineage>
        <taxon>Bacteria</taxon>
        <taxon>Pseudomonadati</taxon>
        <taxon>Pseudomonadota</taxon>
        <taxon>Alphaproteobacteria</taxon>
        <taxon>Rhodospirillales</taxon>
        <taxon>Azospirillaceae</taxon>
        <taxon>Nitrospirillum</taxon>
    </lineage>
</organism>
<feature type="coiled-coil region" evidence="1">
    <location>
        <begin position="52"/>
        <end position="79"/>
    </location>
</feature>
<dbReference type="Proteomes" id="UP000315751">
    <property type="component" value="Unassembled WGS sequence"/>
</dbReference>
<accession>A0A560HHN4</accession>
<keyword evidence="1" id="KW-0574">Periplasm</keyword>
<dbReference type="HAMAP" id="MF_02066">
    <property type="entry name" value="CpoB"/>
    <property type="match status" value="1"/>
</dbReference>
<dbReference type="Gene3D" id="1.25.40.10">
    <property type="entry name" value="Tetratricopeptide repeat domain"/>
    <property type="match status" value="1"/>
</dbReference>
<evidence type="ECO:0000313" key="3">
    <source>
        <dbReference type="EMBL" id="TWB45099.1"/>
    </source>
</evidence>
<comment type="caution">
    <text evidence="3">The sequence shown here is derived from an EMBL/GenBank/DDBJ whole genome shotgun (WGS) entry which is preliminary data.</text>
</comment>
<feature type="region of interest" description="Disordered" evidence="2">
    <location>
        <begin position="163"/>
        <end position="218"/>
    </location>
</feature>
<dbReference type="GO" id="GO:0043093">
    <property type="term" value="P:FtsZ-dependent cytokinesis"/>
    <property type="evidence" value="ECO:0007669"/>
    <property type="project" value="UniProtKB-UniRule"/>
</dbReference>
<comment type="subcellular location">
    <subcellularLocation>
        <location evidence="1">Periplasm</location>
    </subcellularLocation>
</comment>
<proteinExistence type="inferred from homology"/>
<name>A0A560HHN4_9PROT</name>
<dbReference type="InterPro" id="IPR014162">
    <property type="entry name" value="CpoB_C"/>
</dbReference>
<dbReference type="AlphaFoldDB" id="A0A560HHN4"/>
<evidence type="ECO:0000313" key="4">
    <source>
        <dbReference type="Proteomes" id="UP000315751"/>
    </source>
</evidence>
<protein>
    <recommendedName>
        <fullName evidence="1">Cell division coordinator CpoB</fullName>
    </recommendedName>
</protein>
<dbReference type="GO" id="GO:0030288">
    <property type="term" value="C:outer membrane-bounded periplasmic space"/>
    <property type="evidence" value="ECO:0007669"/>
    <property type="project" value="UniProtKB-UniRule"/>
</dbReference>
<reference evidence="3 4" key="1">
    <citation type="submission" date="2019-06" db="EMBL/GenBank/DDBJ databases">
        <title>Genomic Encyclopedia of Type Strains, Phase IV (KMG-V): Genome sequencing to study the core and pangenomes of soil and plant-associated prokaryotes.</title>
        <authorList>
            <person name="Whitman W."/>
        </authorList>
    </citation>
    <scope>NUCLEOTIDE SEQUENCE [LARGE SCALE GENOMIC DNA]</scope>
    <source>
        <strain evidence="3 4">BR 11622</strain>
    </source>
</reference>
<evidence type="ECO:0000256" key="2">
    <source>
        <dbReference type="SAM" id="MobiDB-lite"/>
    </source>
</evidence>
<feature type="compositionally biased region" description="Low complexity" evidence="2">
    <location>
        <begin position="203"/>
        <end position="215"/>
    </location>
</feature>
<feature type="compositionally biased region" description="Gly residues" evidence="2">
    <location>
        <begin position="163"/>
        <end position="172"/>
    </location>
</feature>
<evidence type="ECO:0000256" key="1">
    <source>
        <dbReference type="HAMAP-Rule" id="MF_02066"/>
    </source>
</evidence>
<dbReference type="EMBL" id="VITR01000002">
    <property type="protein sequence ID" value="TWB45099.1"/>
    <property type="molecule type" value="Genomic_DNA"/>
</dbReference>
<feature type="coiled-coil region" evidence="1">
    <location>
        <begin position="124"/>
        <end position="155"/>
    </location>
</feature>
<comment type="similarity">
    <text evidence="1">Belongs to the CpoB family.</text>
</comment>
<gene>
    <name evidence="1" type="primary">cpoB</name>
    <name evidence="3" type="ORF">FBZ90_10250</name>
</gene>
<keyword evidence="1" id="KW-0131">Cell cycle</keyword>
<dbReference type="NCBIfam" id="TIGR02795">
    <property type="entry name" value="tol_pal_ybgF"/>
    <property type="match status" value="1"/>
</dbReference>